<dbReference type="GO" id="GO:0005886">
    <property type="term" value="C:plasma membrane"/>
    <property type="evidence" value="ECO:0007669"/>
    <property type="project" value="TreeGrafter"/>
</dbReference>
<organism evidence="7 8">
    <name type="scientific">Paraburkholderia steynii</name>
    <dbReference type="NCBI Taxonomy" id="1245441"/>
    <lineage>
        <taxon>Bacteria</taxon>
        <taxon>Pseudomonadati</taxon>
        <taxon>Pseudomonadota</taxon>
        <taxon>Betaproteobacteria</taxon>
        <taxon>Burkholderiales</taxon>
        <taxon>Burkholderiaceae</taxon>
        <taxon>Paraburkholderia</taxon>
    </lineage>
</organism>
<evidence type="ECO:0000313" key="8">
    <source>
        <dbReference type="Proteomes" id="UP000294200"/>
    </source>
</evidence>
<dbReference type="Pfam" id="PF07690">
    <property type="entry name" value="MFS_1"/>
    <property type="match status" value="1"/>
</dbReference>
<dbReference type="PANTHER" id="PTHR23508">
    <property type="entry name" value="CARBOXYLIC ACID TRANSPORTER PROTEIN HOMOLOG"/>
    <property type="match status" value="1"/>
</dbReference>
<dbReference type="PANTHER" id="PTHR23508:SF10">
    <property type="entry name" value="CARBOXYLIC ACID TRANSPORTER PROTEIN HOMOLOG"/>
    <property type="match status" value="1"/>
</dbReference>
<dbReference type="CDD" id="cd17365">
    <property type="entry name" value="MFS_PcaK_like"/>
    <property type="match status" value="1"/>
</dbReference>
<feature type="transmembrane region" description="Helical" evidence="5">
    <location>
        <begin position="252"/>
        <end position="270"/>
    </location>
</feature>
<evidence type="ECO:0000256" key="4">
    <source>
        <dbReference type="ARBA" id="ARBA00023136"/>
    </source>
</evidence>
<feature type="transmembrane region" description="Helical" evidence="5">
    <location>
        <begin position="60"/>
        <end position="80"/>
    </location>
</feature>
<feature type="transmembrane region" description="Helical" evidence="5">
    <location>
        <begin position="409"/>
        <end position="428"/>
    </location>
</feature>
<keyword evidence="2 5" id="KW-0812">Transmembrane</keyword>
<evidence type="ECO:0000256" key="1">
    <source>
        <dbReference type="ARBA" id="ARBA00004141"/>
    </source>
</evidence>
<proteinExistence type="predicted"/>
<evidence type="ECO:0000256" key="5">
    <source>
        <dbReference type="SAM" id="Phobius"/>
    </source>
</evidence>
<feature type="transmembrane region" description="Helical" evidence="5">
    <location>
        <begin position="343"/>
        <end position="366"/>
    </location>
</feature>
<sequence length="463" mass="49386">MHRIDVRKLADEASFNRFHALVLFWGVLILILDGYDLAVVGAALPSIMKDMGVEATKAGFMVSSALFGMMFGAIFFGTLADKLGRPSMIAVCVALFSVFTATAGLTHEPVTFSIARFVAGLGIGGVLPIVTAQMAEFAPRRIRARLVTLVFAGYSVGGVLVALIGKQLIAAYGWQSMFYVAGAPVLFIPLLLKTMPESMPFLIKKQRYDDLRKVAKKLVPEYDLQEHETFAVPTDDRASDASVSRLFSDGRGLSTVMIWIAFVTGLFMVYSLSSWLTKLMAMAGHSLGSALTFVLIFNVGAMIGAVLGGWLGDRLNIKYVLIGFYATGALSLTLMGYTKSTELLYLVVFIVGASTLGTQLLAYAYAGEFYPMAIRSTGVGFASGLGRLGAVCAPVVIGTLVAMKLPLEQNFMAIALAGLIGMVAVLLIDQRLSAAAQVFNAVAGAERAGTVSDVSEVHAPAHR</sequence>
<keyword evidence="3 5" id="KW-1133">Transmembrane helix</keyword>
<name>A0A4R0XJN9_9BURK</name>
<feature type="transmembrane region" description="Helical" evidence="5">
    <location>
        <begin position="87"/>
        <end position="107"/>
    </location>
</feature>
<feature type="transmembrane region" description="Helical" evidence="5">
    <location>
        <begin position="171"/>
        <end position="192"/>
    </location>
</feature>
<evidence type="ECO:0000256" key="3">
    <source>
        <dbReference type="ARBA" id="ARBA00022989"/>
    </source>
</evidence>
<dbReference type="AlphaFoldDB" id="A0A4R0XJN9"/>
<keyword evidence="8" id="KW-1185">Reference proteome</keyword>
<gene>
    <name evidence="7" type="ORF">BZM27_04470</name>
</gene>
<dbReference type="InterPro" id="IPR020846">
    <property type="entry name" value="MFS_dom"/>
</dbReference>
<feature type="domain" description="Major facilitator superfamily (MFS) profile" evidence="6">
    <location>
        <begin position="22"/>
        <end position="433"/>
    </location>
</feature>
<protein>
    <submittedName>
        <fullName evidence="7">MFS transporter</fullName>
    </submittedName>
</protein>
<dbReference type="Gene3D" id="1.20.1250.20">
    <property type="entry name" value="MFS general substrate transporter like domains"/>
    <property type="match status" value="1"/>
</dbReference>
<dbReference type="GO" id="GO:0046943">
    <property type="term" value="F:carboxylic acid transmembrane transporter activity"/>
    <property type="evidence" value="ECO:0007669"/>
    <property type="project" value="TreeGrafter"/>
</dbReference>
<dbReference type="EMBL" id="MWML01000009">
    <property type="protein sequence ID" value="TCG09582.1"/>
    <property type="molecule type" value="Genomic_DNA"/>
</dbReference>
<keyword evidence="4 5" id="KW-0472">Membrane</keyword>
<accession>A0A4R0XJN9</accession>
<evidence type="ECO:0000256" key="2">
    <source>
        <dbReference type="ARBA" id="ARBA00022692"/>
    </source>
</evidence>
<dbReference type="SUPFAM" id="SSF103473">
    <property type="entry name" value="MFS general substrate transporter"/>
    <property type="match status" value="1"/>
</dbReference>
<evidence type="ECO:0000313" key="7">
    <source>
        <dbReference type="EMBL" id="TCG09582.1"/>
    </source>
</evidence>
<feature type="transmembrane region" description="Helical" evidence="5">
    <location>
        <begin position="290"/>
        <end position="312"/>
    </location>
</feature>
<comment type="subcellular location">
    <subcellularLocation>
        <location evidence="1">Membrane</location>
        <topology evidence="1">Multi-pass membrane protein</topology>
    </subcellularLocation>
</comment>
<feature type="transmembrane region" description="Helical" evidence="5">
    <location>
        <begin position="113"/>
        <end position="132"/>
    </location>
</feature>
<dbReference type="InterPro" id="IPR011701">
    <property type="entry name" value="MFS"/>
</dbReference>
<dbReference type="PROSITE" id="PS50850">
    <property type="entry name" value="MFS"/>
    <property type="match status" value="1"/>
</dbReference>
<feature type="transmembrane region" description="Helical" evidence="5">
    <location>
        <begin position="378"/>
        <end position="403"/>
    </location>
</feature>
<feature type="transmembrane region" description="Helical" evidence="5">
    <location>
        <begin position="21"/>
        <end position="48"/>
    </location>
</feature>
<dbReference type="InterPro" id="IPR036259">
    <property type="entry name" value="MFS_trans_sf"/>
</dbReference>
<dbReference type="Proteomes" id="UP000294200">
    <property type="component" value="Unassembled WGS sequence"/>
</dbReference>
<feature type="transmembrane region" description="Helical" evidence="5">
    <location>
        <begin position="319"/>
        <end position="337"/>
    </location>
</feature>
<reference evidence="7 8" key="1">
    <citation type="submission" date="2017-02" db="EMBL/GenBank/DDBJ databases">
        <title>Paraburkholderia sophoroidis sp. nov. and Paraburkholderia steynii sp. nov. rhizobial symbionts of the fynbos legume Hypocalyptus sophoroides.</title>
        <authorList>
            <person name="Steenkamp E.T."/>
            <person name="Beukes C.W."/>
            <person name="Van Zyl E."/>
            <person name="Avontuur J."/>
            <person name="Chan W.Y."/>
            <person name="Hassen A."/>
            <person name="Palmer M."/>
            <person name="Mthombeni L."/>
            <person name="Phalane F."/>
            <person name="Sereme K."/>
            <person name="Venter S.N."/>
        </authorList>
    </citation>
    <scope>NUCLEOTIDE SEQUENCE [LARGE SCALE GENOMIC DNA]</scope>
    <source>
        <strain evidence="7 8">HC1.1ba</strain>
    </source>
</reference>
<comment type="caution">
    <text evidence="7">The sequence shown here is derived from an EMBL/GenBank/DDBJ whole genome shotgun (WGS) entry which is preliminary data.</text>
</comment>
<evidence type="ECO:0000259" key="6">
    <source>
        <dbReference type="PROSITE" id="PS50850"/>
    </source>
</evidence>
<feature type="transmembrane region" description="Helical" evidence="5">
    <location>
        <begin position="144"/>
        <end position="165"/>
    </location>
</feature>